<dbReference type="GO" id="GO:0003872">
    <property type="term" value="F:6-phosphofructokinase activity"/>
    <property type="evidence" value="ECO:0007669"/>
    <property type="project" value="InterPro"/>
</dbReference>
<dbReference type="PANTHER" id="PTHR45770">
    <property type="entry name" value="ATP-DEPENDENT 6-PHOSPHOFRUCTOKINASE 1"/>
    <property type="match status" value="1"/>
</dbReference>
<name>A0A8X8BF83_BRACI</name>
<dbReference type="InterPro" id="IPR050929">
    <property type="entry name" value="PFKA"/>
</dbReference>
<feature type="transmembrane region" description="Helical" evidence="2">
    <location>
        <begin position="5"/>
        <end position="25"/>
    </location>
</feature>
<evidence type="ECO:0000313" key="3">
    <source>
        <dbReference type="EMBL" id="KAG2332770.1"/>
    </source>
</evidence>
<dbReference type="Gene3D" id="3.40.50.460">
    <property type="entry name" value="Phosphofructokinase domain"/>
    <property type="match status" value="1"/>
</dbReference>
<dbReference type="AlphaFoldDB" id="A0A8X8BF83"/>
<comment type="caution">
    <text evidence="3">The sequence shown here is derived from an EMBL/GenBank/DDBJ whole genome shotgun (WGS) entry which is preliminary data.</text>
</comment>
<evidence type="ECO:0000256" key="2">
    <source>
        <dbReference type="SAM" id="Phobius"/>
    </source>
</evidence>
<protein>
    <submittedName>
        <fullName evidence="3">Uncharacterized protein</fullName>
    </submittedName>
</protein>
<keyword evidence="4" id="KW-1185">Reference proteome</keyword>
<keyword evidence="2" id="KW-0472">Membrane</keyword>
<organism evidence="3 4">
    <name type="scientific">Brassica carinata</name>
    <name type="common">Ethiopian mustard</name>
    <name type="synonym">Abyssinian cabbage</name>
    <dbReference type="NCBI Taxonomy" id="52824"/>
    <lineage>
        <taxon>Eukaryota</taxon>
        <taxon>Viridiplantae</taxon>
        <taxon>Streptophyta</taxon>
        <taxon>Embryophyta</taxon>
        <taxon>Tracheophyta</taxon>
        <taxon>Spermatophyta</taxon>
        <taxon>Magnoliopsida</taxon>
        <taxon>eudicotyledons</taxon>
        <taxon>Gunneridae</taxon>
        <taxon>Pentapetalae</taxon>
        <taxon>rosids</taxon>
        <taxon>malvids</taxon>
        <taxon>Brassicales</taxon>
        <taxon>Brassicaceae</taxon>
        <taxon>Brassiceae</taxon>
        <taxon>Brassica</taxon>
    </lineage>
</organism>
<keyword evidence="2" id="KW-0812">Transmembrane</keyword>
<evidence type="ECO:0000256" key="1">
    <source>
        <dbReference type="ARBA" id="ARBA00022533"/>
    </source>
</evidence>
<dbReference type="Proteomes" id="UP000886595">
    <property type="component" value="Unassembled WGS sequence"/>
</dbReference>
<dbReference type="OrthoDB" id="537915at2759"/>
<accession>A0A8X8BF83</accession>
<proteinExistence type="predicted"/>
<dbReference type="SUPFAM" id="SSF53784">
    <property type="entry name" value="Phosphofructokinase"/>
    <property type="match status" value="1"/>
</dbReference>
<dbReference type="EMBL" id="JAAMPC010000001">
    <property type="protein sequence ID" value="KAG2332770.1"/>
    <property type="molecule type" value="Genomic_DNA"/>
</dbReference>
<dbReference type="InterPro" id="IPR035966">
    <property type="entry name" value="PKF_sf"/>
</dbReference>
<evidence type="ECO:0000313" key="4">
    <source>
        <dbReference type="Proteomes" id="UP000886595"/>
    </source>
</evidence>
<reference evidence="3 4" key="1">
    <citation type="submission" date="2020-02" db="EMBL/GenBank/DDBJ databases">
        <authorList>
            <person name="Ma Q."/>
            <person name="Huang Y."/>
            <person name="Song X."/>
            <person name="Pei D."/>
        </authorList>
    </citation>
    <scope>NUCLEOTIDE SEQUENCE [LARGE SCALE GENOMIC DNA]</scope>
    <source>
        <strain evidence="3">Sxm20200214</strain>
        <tissue evidence="3">Leaf</tissue>
    </source>
</reference>
<keyword evidence="1" id="KW-0021">Allosteric enzyme</keyword>
<keyword evidence="2" id="KW-1133">Transmembrane helix</keyword>
<sequence>MLKHIVVRLVSGLYYSGFIAMYVTLASRDVDCCLIPETAFYLEGEGGLLEFIGKRIKENGHMVIVFAEEAGDASGNKLQKDIGFWLSQSIKKPKAKPNKSSTFVQPRTYLSQYCNNSLDNMGHDNFGDVSFMDEKPQIISAPIRASTHSTALEFGWNDHEPKISSMLAKLGDRSVSGICAGEIMIFMG</sequence>
<gene>
    <name evidence="3" type="ORF">Bca52824_003950</name>
</gene>